<protein>
    <submittedName>
        <fullName evidence="7">DNA polymerase V</fullName>
    </submittedName>
</protein>
<dbReference type="InterPro" id="IPR017961">
    <property type="entry name" value="DNA_pol_Y-fam_little_finger"/>
</dbReference>
<evidence type="ECO:0000256" key="2">
    <source>
        <dbReference type="ARBA" id="ARBA00022763"/>
    </source>
</evidence>
<dbReference type="InterPro" id="IPR050116">
    <property type="entry name" value="DNA_polymerase-Y"/>
</dbReference>
<dbReference type="GO" id="GO:0009432">
    <property type="term" value="P:SOS response"/>
    <property type="evidence" value="ECO:0007669"/>
    <property type="project" value="UniProtKB-KW"/>
</dbReference>
<dbReference type="OrthoDB" id="9808813at2"/>
<dbReference type="Pfam" id="PF00817">
    <property type="entry name" value="IMS"/>
    <property type="match status" value="1"/>
</dbReference>
<evidence type="ECO:0000313" key="8">
    <source>
        <dbReference type="Proteomes" id="UP000294555"/>
    </source>
</evidence>
<name>A0A4R1NEQ2_9GAMM</name>
<dbReference type="AlphaFoldDB" id="A0A4R1NEQ2"/>
<organism evidence="7 8">
    <name type="scientific">Sodalis ligni</name>
    <dbReference type="NCBI Taxonomy" id="2697027"/>
    <lineage>
        <taxon>Bacteria</taxon>
        <taxon>Pseudomonadati</taxon>
        <taxon>Pseudomonadota</taxon>
        <taxon>Gammaproteobacteria</taxon>
        <taxon>Enterobacterales</taxon>
        <taxon>Bruguierivoracaceae</taxon>
        <taxon>Sodalis</taxon>
    </lineage>
</organism>
<dbReference type="NCBIfam" id="NF002955">
    <property type="entry name" value="PRK03609.1"/>
    <property type="match status" value="1"/>
</dbReference>
<keyword evidence="8" id="KW-1185">Reference proteome</keyword>
<dbReference type="GO" id="GO:0003684">
    <property type="term" value="F:damaged DNA binding"/>
    <property type="evidence" value="ECO:0007669"/>
    <property type="project" value="InterPro"/>
</dbReference>
<dbReference type="InterPro" id="IPR025188">
    <property type="entry name" value="DUF4113"/>
</dbReference>
<dbReference type="Pfam" id="PF11798">
    <property type="entry name" value="IMS_HHH"/>
    <property type="match status" value="1"/>
</dbReference>
<dbReference type="GO" id="GO:0006281">
    <property type="term" value="P:DNA repair"/>
    <property type="evidence" value="ECO:0007669"/>
    <property type="project" value="UniProtKB-KW"/>
</dbReference>
<keyword evidence="3" id="KW-0741">SOS mutagenesis</keyword>
<dbReference type="RefSeq" id="WP_132925262.1">
    <property type="nucleotide sequence ID" value="NZ_SJOI01000001.1"/>
</dbReference>
<dbReference type="Gene3D" id="3.30.70.270">
    <property type="match status" value="1"/>
</dbReference>
<dbReference type="GO" id="GO:0042276">
    <property type="term" value="P:error-prone translesion synthesis"/>
    <property type="evidence" value="ECO:0007669"/>
    <property type="project" value="TreeGrafter"/>
</dbReference>
<dbReference type="Gene3D" id="3.40.1170.60">
    <property type="match status" value="1"/>
</dbReference>
<gene>
    <name evidence="7" type="ORF">EZJ58_4346</name>
</gene>
<feature type="domain" description="UmuC" evidence="6">
    <location>
        <begin position="2"/>
        <end position="187"/>
    </location>
</feature>
<dbReference type="PROSITE" id="PS50173">
    <property type="entry name" value="UMUC"/>
    <property type="match status" value="1"/>
</dbReference>
<dbReference type="Pfam" id="PF13438">
    <property type="entry name" value="DUF4113"/>
    <property type="match status" value="1"/>
</dbReference>
<keyword evidence="5" id="KW-0742">SOS response</keyword>
<accession>A0A4R1NEQ2</accession>
<evidence type="ECO:0000259" key="6">
    <source>
        <dbReference type="PROSITE" id="PS50173"/>
    </source>
</evidence>
<dbReference type="Gene3D" id="1.10.150.20">
    <property type="entry name" value="5' to 3' exonuclease, C-terminal subdomain"/>
    <property type="match status" value="1"/>
</dbReference>
<reference evidence="7 8" key="1">
    <citation type="submission" date="2019-02" db="EMBL/GenBank/DDBJ databases">
        <title>Investigation of anaerobic lignin degradation for improved lignocellulosic biofuels.</title>
        <authorList>
            <person name="Deangelis K."/>
        </authorList>
    </citation>
    <scope>NUCLEOTIDE SEQUENCE [LARGE SCALE GENOMIC DNA]</scope>
    <source>
        <strain evidence="7 8">159R</strain>
    </source>
</reference>
<dbReference type="Gene3D" id="3.30.1490.100">
    <property type="entry name" value="DNA polymerase, Y-family, little finger domain"/>
    <property type="match status" value="1"/>
</dbReference>
<evidence type="ECO:0000256" key="3">
    <source>
        <dbReference type="ARBA" id="ARBA00023199"/>
    </source>
</evidence>
<dbReference type="SUPFAM" id="SSF56672">
    <property type="entry name" value="DNA/RNA polymerases"/>
    <property type="match status" value="1"/>
</dbReference>
<comment type="similarity">
    <text evidence="1">Belongs to the DNA polymerase type-Y family.</text>
</comment>
<dbReference type="GO" id="GO:0005829">
    <property type="term" value="C:cytosol"/>
    <property type="evidence" value="ECO:0007669"/>
    <property type="project" value="TreeGrafter"/>
</dbReference>
<keyword evidence="4" id="KW-0234">DNA repair</keyword>
<dbReference type="InterPro" id="IPR036775">
    <property type="entry name" value="DNA_pol_Y-fam_lit_finger_sf"/>
</dbReference>
<keyword evidence="2" id="KW-0227">DNA damage</keyword>
<dbReference type="CDD" id="cd01700">
    <property type="entry name" value="PolY_Pol_V_umuC"/>
    <property type="match status" value="1"/>
</dbReference>
<dbReference type="EMBL" id="SJOI01000001">
    <property type="protein sequence ID" value="TCL06114.1"/>
    <property type="molecule type" value="Genomic_DNA"/>
</dbReference>
<comment type="caution">
    <text evidence="7">The sequence shown here is derived from an EMBL/GenBank/DDBJ whole genome shotgun (WGS) entry which is preliminary data.</text>
</comment>
<sequence>MYALVDINSFYASCETVFRPELRDRPVVVLSNNDGCVIARSAAAKRLGINMAEPYFKIREHLARHGVAVFSSNYALYADMSQRVMTLLEEMAPAVEIYSIDEAFLDLTGVSACASLEQFGREVRQTLLQCTKLTSGVGIAPSKTLAKLANHAAKKWRKTGGVVDLSSPLRQRRLMALMPVEDVWGVGRRMGKKLRAMGICSALQLADSPPAFIRKNFSVVLERTVRELCGESCLAVEEVPAVKQQIISSRSFSSRISRYQDMREAVCDYAGRAAEKLRDEKQYCRQVSVFIRTSPHAQGELFYGNQATGLITIPTNDTRDIIAQAVQCLESIWLEDQRYLKAGVVLGDFFDQGVAQLGLFDDYKPRVNSGSLMKTLDKLNRGGENRIYFAGQGIRRQWQMKREMLSPAYTTRLKDLLRVSV</sequence>
<evidence type="ECO:0000313" key="7">
    <source>
        <dbReference type="EMBL" id="TCL06114.1"/>
    </source>
</evidence>
<dbReference type="SUPFAM" id="SSF100879">
    <property type="entry name" value="Lesion bypass DNA polymerase (Y-family), little finger domain"/>
    <property type="match status" value="1"/>
</dbReference>
<evidence type="ECO:0000256" key="4">
    <source>
        <dbReference type="ARBA" id="ARBA00023204"/>
    </source>
</evidence>
<evidence type="ECO:0000256" key="5">
    <source>
        <dbReference type="ARBA" id="ARBA00023236"/>
    </source>
</evidence>
<dbReference type="GO" id="GO:0003887">
    <property type="term" value="F:DNA-directed DNA polymerase activity"/>
    <property type="evidence" value="ECO:0007669"/>
    <property type="project" value="TreeGrafter"/>
</dbReference>
<evidence type="ECO:0000256" key="1">
    <source>
        <dbReference type="ARBA" id="ARBA00010945"/>
    </source>
</evidence>
<dbReference type="InterPro" id="IPR024728">
    <property type="entry name" value="PolY_HhH_motif"/>
</dbReference>
<dbReference type="Pfam" id="PF11799">
    <property type="entry name" value="IMS_C"/>
    <property type="match status" value="1"/>
</dbReference>
<dbReference type="InterPro" id="IPR043128">
    <property type="entry name" value="Rev_trsase/Diguanyl_cyclase"/>
</dbReference>
<dbReference type="PANTHER" id="PTHR11076">
    <property type="entry name" value="DNA REPAIR POLYMERASE UMUC / TRANSFERASE FAMILY MEMBER"/>
    <property type="match status" value="1"/>
</dbReference>
<dbReference type="Proteomes" id="UP000294555">
    <property type="component" value="Unassembled WGS sequence"/>
</dbReference>
<proteinExistence type="inferred from homology"/>
<dbReference type="PANTHER" id="PTHR11076:SF34">
    <property type="entry name" value="PROTEIN UMUC"/>
    <property type="match status" value="1"/>
</dbReference>
<dbReference type="InterPro" id="IPR001126">
    <property type="entry name" value="UmuC"/>
</dbReference>
<dbReference type="InterPro" id="IPR043502">
    <property type="entry name" value="DNA/RNA_pol_sf"/>
</dbReference>